<dbReference type="InterPro" id="IPR011275">
    <property type="entry name" value="Malate_DH_type3"/>
</dbReference>
<feature type="binding site" evidence="5">
    <location>
        <position position="150"/>
    </location>
    <ligand>
        <name>substrate</name>
    </ligand>
</feature>
<dbReference type="GO" id="GO:0006089">
    <property type="term" value="P:lactate metabolic process"/>
    <property type="evidence" value="ECO:0007669"/>
    <property type="project" value="TreeGrafter"/>
</dbReference>
<dbReference type="AlphaFoldDB" id="A0A2G9YJS6"/>
<dbReference type="NCBIfam" id="NF004863">
    <property type="entry name" value="PRK06223.1"/>
    <property type="match status" value="1"/>
</dbReference>
<dbReference type="PIRSF" id="PIRSF000102">
    <property type="entry name" value="Lac_mal_DH"/>
    <property type="match status" value="1"/>
</dbReference>
<dbReference type="EC" id="1.1.1.37" evidence="10"/>
<feature type="domain" description="Lactate/malate dehydrogenase C-terminal" evidence="9">
    <location>
        <begin position="145"/>
        <end position="302"/>
    </location>
</feature>
<dbReference type="InterPro" id="IPR001557">
    <property type="entry name" value="L-lactate/malate_DH"/>
</dbReference>
<dbReference type="GO" id="GO:0006099">
    <property type="term" value="P:tricarboxylic acid cycle"/>
    <property type="evidence" value="ECO:0007669"/>
    <property type="project" value="UniProtKB-KW"/>
</dbReference>
<evidence type="ECO:0000256" key="2">
    <source>
        <dbReference type="ARBA" id="ARBA00023002"/>
    </source>
</evidence>
<dbReference type="CDD" id="cd01339">
    <property type="entry name" value="LDH-like_MDH"/>
    <property type="match status" value="1"/>
</dbReference>
<feature type="binding site" evidence="6">
    <location>
        <begin position="8"/>
        <end position="13"/>
    </location>
    <ligand>
        <name>NAD(+)</name>
        <dbReference type="ChEBI" id="CHEBI:57540"/>
    </ligand>
</feature>
<feature type="binding site" evidence="6">
    <location>
        <position position="32"/>
    </location>
    <ligand>
        <name>NAD(+)</name>
        <dbReference type="ChEBI" id="CHEBI:57540"/>
    </ligand>
</feature>
<evidence type="ECO:0000256" key="4">
    <source>
        <dbReference type="PIRSR" id="PIRSR000102-1"/>
    </source>
</evidence>
<evidence type="ECO:0000259" key="9">
    <source>
        <dbReference type="Pfam" id="PF02866"/>
    </source>
</evidence>
<evidence type="ECO:0000256" key="3">
    <source>
        <dbReference type="ARBA" id="ARBA00023027"/>
    </source>
</evidence>
<feature type="domain" description="Lactate/malate dehydrogenase N-terminal" evidence="8">
    <location>
        <begin position="2"/>
        <end position="141"/>
    </location>
</feature>
<dbReference type="Pfam" id="PF00056">
    <property type="entry name" value="Ldh_1_N"/>
    <property type="match status" value="1"/>
</dbReference>
<proteinExistence type="inferred from homology"/>
<name>A0A2G9YJS6_9BACT</name>
<dbReference type="SUPFAM" id="SSF51735">
    <property type="entry name" value="NAD(P)-binding Rossmann-fold domains"/>
    <property type="match status" value="1"/>
</dbReference>
<reference evidence="10 11" key="1">
    <citation type="submission" date="2017-09" db="EMBL/GenBank/DDBJ databases">
        <title>Depth-based differentiation of microbial function through sediment-hosted aquifers and enrichment of novel symbionts in the deep terrestrial subsurface.</title>
        <authorList>
            <person name="Probst A.J."/>
            <person name="Ladd B."/>
            <person name="Jarett J.K."/>
            <person name="Geller-Mcgrath D.E."/>
            <person name="Sieber C.M."/>
            <person name="Emerson J.B."/>
            <person name="Anantharaman K."/>
            <person name="Thomas B.C."/>
            <person name="Malmstrom R."/>
            <person name="Stieglmeier M."/>
            <person name="Klingl A."/>
            <person name="Woyke T."/>
            <person name="Ryan C.M."/>
            <person name="Banfield J.F."/>
        </authorList>
    </citation>
    <scope>NUCLEOTIDE SEQUENCE [LARGE SCALE GENOMIC DNA]</scope>
    <source>
        <strain evidence="10">CG23_combo_of_CG06-09_8_20_14_all_41_10</strain>
    </source>
</reference>
<evidence type="ECO:0000313" key="11">
    <source>
        <dbReference type="Proteomes" id="UP000231292"/>
    </source>
</evidence>
<organism evidence="10 11">
    <name type="scientific">Candidatus Sherwoodlollariibacterium unditelluris</name>
    <dbReference type="NCBI Taxonomy" id="1974757"/>
    <lineage>
        <taxon>Bacteria</taxon>
        <taxon>Pseudomonadati</taxon>
        <taxon>Candidatus Omnitrophota</taxon>
        <taxon>Candidatus Sherwoodlollariibacterium</taxon>
    </lineage>
</organism>
<feature type="binding site" evidence="6">
    <location>
        <position position="94"/>
    </location>
    <ligand>
        <name>NAD(+)</name>
        <dbReference type="ChEBI" id="CHEBI:57540"/>
    </ligand>
</feature>
<keyword evidence="3 6" id="KW-0520">NAD</keyword>
<evidence type="ECO:0000313" key="10">
    <source>
        <dbReference type="EMBL" id="PIP19500.1"/>
    </source>
</evidence>
<feature type="active site" description="Proton acceptor" evidence="4">
    <location>
        <position position="174"/>
    </location>
</feature>
<dbReference type="Proteomes" id="UP000231292">
    <property type="component" value="Unassembled WGS sequence"/>
</dbReference>
<dbReference type="Gene3D" id="3.90.110.10">
    <property type="entry name" value="Lactate dehydrogenase/glycoside hydrolase, family 4, C-terminal"/>
    <property type="match status" value="1"/>
</dbReference>
<dbReference type="PANTHER" id="PTHR43128:SF16">
    <property type="entry name" value="L-LACTATE DEHYDROGENASE"/>
    <property type="match status" value="1"/>
</dbReference>
<dbReference type="PRINTS" id="PR00086">
    <property type="entry name" value="LLDHDRGNASE"/>
</dbReference>
<dbReference type="InterPro" id="IPR001236">
    <property type="entry name" value="Lactate/malate_DH_N"/>
</dbReference>
<protein>
    <submittedName>
        <fullName evidence="10">Malate dehydrogenase</fullName>
        <ecNumber evidence="10">1.1.1.37</ecNumber>
    </submittedName>
</protein>
<dbReference type="InterPro" id="IPR022383">
    <property type="entry name" value="Lactate/malate_DH_C"/>
</dbReference>
<dbReference type="GO" id="GO:0030060">
    <property type="term" value="F:L-malate dehydrogenase (NAD+) activity"/>
    <property type="evidence" value="ECO:0007669"/>
    <property type="project" value="UniProtKB-EC"/>
</dbReference>
<evidence type="ECO:0000256" key="6">
    <source>
        <dbReference type="PIRSR" id="PIRSR000102-3"/>
    </source>
</evidence>
<dbReference type="PANTHER" id="PTHR43128">
    <property type="entry name" value="L-2-HYDROXYCARBOXYLATE DEHYDROGENASE (NAD(P)(+))"/>
    <property type="match status" value="1"/>
</dbReference>
<feature type="binding site" evidence="6">
    <location>
        <begin position="117"/>
        <end position="119"/>
    </location>
    <ligand>
        <name>NAD(+)</name>
        <dbReference type="ChEBI" id="CHEBI:57540"/>
    </ligand>
</feature>
<dbReference type="InterPro" id="IPR036291">
    <property type="entry name" value="NAD(P)-bd_dom_sf"/>
</dbReference>
<evidence type="ECO:0000256" key="7">
    <source>
        <dbReference type="RuleBase" id="RU003369"/>
    </source>
</evidence>
<comment type="caution">
    <text evidence="10">The sequence shown here is derived from an EMBL/GenBank/DDBJ whole genome shotgun (WGS) entry which is preliminary data.</text>
</comment>
<keyword evidence="2 7" id="KW-0560">Oxidoreductase</keyword>
<feature type="binding site" evidence="5">
    <location>
        <position position="119"/>
    </location>
    <ligand>
        <name>substrate</name>
    </ligand>
</feature>
<dbReference type="Gene3D" id="3.40.50.720">
    <property type="entry name" value="NAD(P)-binding Rossmann-like Domain"/>
    <property type="match status" value="1"/>
</dbReference>
<accession>A0A2G9YJS6</accession>
<evidence type="ECO:0000256" key="1">
    <source>
        <dbReference type="ARBA" id="ARBA00022532"/>
    </source>
</evidence>
<dbReference type="InterPro" id="IPR015955">
    <property type="entry name" value="Lactate_DH/Glyco_Ohase_4_C"/>
</dbReference>
<feature type="binding site" evidence="5">
    <location>
        <position position="81"/>
    </location>
    <ligand>
        <name>substrate</name>
    </ligand>
</feature>
<dbReference type="GO" id="GO:0004459">
    <property type="term" value="F:L-lactate dehydrogenase (NAD+) activity"/>
    <property type="evidence" value="ECO:0007669"/>
    <property type="project" value="TreeGrafter"/>
</dbReference>
<gene>
    <name evidence="10" type="ORF">COX41_02560</name>
</gene>
<sequence>MMKISIIGAGNVGSLTAMRLAQAGLGDVVLIDILKDLAFGKSLDLEDARPILSSHYNIEGSEDINKIKDSDIIVITAGMARRPGMAREELFSKNSQILKGVSLNIKSLAQGAKVIVVTNPLDLMTILVLKVTGFKPNQVFGMGISLDAARFANIIARELKLSVNDIEAMVIGAHGEAMLPLPSHSKVKGVSLNKVITGERVEQLVKETIGRGAEIVAALGTGSAFFAPSAAIARMAGMIVKDEKKIIGACAYLDGEYGIKDICIGVPCRLGKQGIEKIIELDLNKEEKKAFLKSANKLKEQYSSITI</sequence>
<dbReference type="Pfam" id="PF02866">
    <property type="entry name" value="Ldh_1_C"/>
    <property type="match status" value="1"/>
</dbReference>
<dbReference type="SUPFAM" id="SSF56327">
    <property type="entry name" value="LDH C-terminal domain-like"/>
    <property type="match status" value="1"/>
</dbReference>
<evidence type="ECO:0000259" key="8">
    <source>
        <dbReference type="Pfam" id="PF00056"/>
    </source>
</evidence>
<dbReference type="EMBL" id="PCRK01000056">
    <property type="protein sequence ID" value="PIP19500.1"/>
    <property type="molecule type" value="Genomic_DNA"/>
</dbReference>
<comment type="similarity">
    <text evidence="7">Belongs to the LDH/MDH superfamily.</text>
</comment>
<feature type="binding site" evidence="5">
    <location>
        <position position="87"/>
    </location>
    <ligand>
        <name>substrate</name>
    </ligand>
</feature>
<evidence type="ECO:0000256" key="5">
    <source>
        <dbReference type="PIRSR" id="PIRSR000102-2"/>
    </source>
</evidence>
<keyword evidence="1" id="KW-0816">Tricarboxylic acid cycle</keyword>